<feature type="domain" description="HNH" evidence="2">
    <location>
        <begin position="9"/>
        <end position="53"/>
    </location>
</feature>
<evidence type="ECO:0000259" key="2">
    <source>
        <dbReference type="Pfam" id="PF01844"/>
    </source>
</evidence>
<dbReference type="Pfam" id="PF01844">
    <property type="entry name" value="HNH"/>
    <property type="match status" value="1"/>
</dbReference>
<dbReference type="EMBL" id="AQGW01000023">
    <property type="protein sequence ID" value="MBE0383915.1"/>
    <property type="molecule type" value="Genomic_DNA"/>
</dbReference>
<dbReference type="InterPro" id="IPR002711">
    <property type="entry name" value="HNH"/>
</dbReference>
<dbReference type="Proteomes" id="UP000615003">
    <property type="component" value="Unassembled WGS sequence"/>
</dbReference>
<sequence>MLQGQGGKCAGCGETKPLSEVDGHHKQRHADGGPTTKENGAALCKDCHKEVHAKEK</sequence>
<name>A0ABR9ETS7_PSEVC</name>
<accession>A0ABR9ETS7</accession>
<evidence type="ECO:0000313" key="4">
    <source>
        <dbReference type="Proteomes" id="UP000615003"/>
    </source>
</evidence>
<dbReference type="InterPro" id="IPR003615">
    <property type="entry name" value="HNH_nuc"/>
</dbReference>
<evidence type="ECO:0000256" key="1">
    <source>
        <dbReference type="SAM" id="MobiDB-lite"/>
    </source>
</evidence>
<dbReference type="Gene3D" id="1.10.30.50">
    <property type="match status" value="1"/>
</dbReference>
<dbReference type="RefSeq" id="WP_104642996.1">
    <property type="nucleotide sequence ID" value="NZ_AQGW01000023.1"/>
</dbReference>
<protein>
    <recommendedName>
        <fullName evidence="2">HNH domain-containing protein</fullName>
    </recommendedName>
</protein>
<gene>
    <name evidence="3" type="ORF">PCARR_a2244</name>
</gene>
<feature type="compositionally biased region" description="Gly residues" evidence="1">
    <location>
        <begin position="1"/>
        <end position="10"/>
    </location>
</feature>
<feature type="region of interest" description="Disordered" evidence="1">
    <location>
        <begin position="1"/>
        <end position="39"/>
    </location>
</feature>
<dbReference type="GeneID" id="93664113"/>
<reference evidence="3 4" key="1">
    <citation type="submission" date="2015-06" db="EMBL/GenBank/DDBJ databases">
        <title>Genome sequence of Pseudoalteromonas carrageenovora.</title>
        <authorList>
            <person name="Xie B.-B."/>
            <person name="Rong J.-C."/>
            <person name="Qin Q.-L."/>
            <person name="Zhang Y.-Z."/>
        </authorList>
    </citation>
    <scope>NUCLEOTIDE SEQUENCE [LARGE SCALE GENOMIC DNA]</scope>
    <source>
        <strain evidence="3 4">IAM 12662</strain>
    </source>
</reference>
<evidence type="ECO:0000313" key="3">
    <source>
        <dbReference type="EMBL" id="MBE0383915.1"/>
    </source>
</evidence>
<proteinExistence type="predicted"/>
<keyword evidence="4" id="KW-1185">Reference proteome</keyword>
<organism evidence="3 4">
    <name type="scientific">Pseudoalteromonas carrageenovora IAM 12662</name>
    <dbReference type="NCBI Taxonomy" id="1314868"/>
    <lineage>
        <taxon>Bacteria</taxon>
        <taxon>Pseudomonadati</taxon>
        <taxon>Pseudomonadota</taxon>
        <taxon>Gammaproteobacteria</taxon>
        <taxon>Alteromonadales</taxon>
        <taxon>Pseudoalteromonadaceae</taxon>
        <taxon>Pseudoalteromonas</taxon>
    </lineage>
</organism>
<dbReference type="CDD" id="cd00085">
    <property type="entry name" value="HNHc"/>
    <property type="match status" value="1"/>
</dbReference>
<comment type="caution">
    <text evidence="3">The sequence shown here is derived from an EMBL/GenBank/DDBJ whole genome shotgun (WGS) entry which is preliminary data.</text>
</comment>